<feature type="signal peptide" evidence="1">
    <location>
        <begin position="1"/>
        <end position="21"/>
    </location>
</feature>
<dbReference type="NCBIfam" id="NF041384">
    <property type="entry name" value="YHS_seleno_dom"/>
    <property type="match status" value="1"/>
</dbReference>
<proteinExistence type="predicted"/>
<evidence type="ECO:0000313" key="3">
    <source>
        <dbReference type="EMBL" id="OAQ42062.1"/>
    </source>
</evidence>
<keyword evidence="4" id="KW-1185">Reference proteome</keyword>
<dbReference type="Pfam" id="PF04945">
    <property type="entry name" value="YHS"/>
    <property type="match status" value="1"/>
</dbReference>
<dbReference type="OrthoDB" id="344729at2"/>
<evidence type="ECO:0000313" key="4">
    <source>
        <dbReference type="Proteomes" id="UP000078459"/>
    </source>
</evidence>
<keyword evidence="1" id="KW-0732">Signal</keyword>
<name>A0A179DMP5_9SPHI</name>
<reference evidence="3 4" key="1">
    <citation type="submission" date="2016-04" db="EMBL/GenBank/DDBJ databases">
        <authorList>
            <person name="Evans L.H."/>
            <person name="Alamgir A."/>
            <person name="Owens N."/>
            <person name="Weber N.D."/>
            <person name="Virtaneva K."/>
            <person name="Barbian K."/>
            <person name="Babar A."/>
            <person name="Rosenke K."/>
        </authorList>
    </citation>
    <scope>NUCLEOTIDE SEQUENCE [LARGE SCALE GENOMIC DNA]</scope>
    <source>
        <strain evidence="3 4">CCM 8644</strain>
    </source>
</reference>
<gene>
    <name evidence="3" type="ORF">A5893_02805</name>
</gene>
<reference evidence="3 4" key="2">
    <citation type="submission" date="2016-06" db="EMBL/GenBank/DDBJ databases">
        <title>Pedobacter psychrophilus sp. nov., isolated from Antarctic fragmentary rock.</title>
        <authorList>
            <person name="Svec P."/>
        </authorList>
    </citation>
    <scope>NUCLEOTIDE SEQUENCE [LARGE SCALE GENOMIC DNA]</scope>
    <source>
        <strain evidence="3 4">CCM 8644</strain>
    </source>
</reference>
<dbReference type="RefSeq" id="WP_068821093.1">
    <property type="nucleotide sequence ID" value="NZ_LWHJ01000011.1"/>
</dbReference>
<protein>
    <submittedName>
        <fullName evidence="3">YHS domain protein</fullName>
    </submittedName>
</protein>
<evidence type="ECO:0000259" key="2">
    <source>
        <dbReference type="Pfam" id="PF04945"/>
    </source>
</evidence>
<comment type="caution">
    <text evidence="3">The sequence shown here is derived from an EMBL/GenBank/DDBJ whole genome shotgun (WGS) entry which is preliminary data.</text>
</comment>
<sequence>MKKAIMILTFLVLGLTTALKAQEKEIFQTEDGAIKGYDVVAYFKENKAVKGNKDFSYDWNGAKWYFSSKENMKAFKASPDKYAPQYGGYCAFGYAQGHASPTEPDVFSVIDGKLYLNYNQKVQQMWTKDIPGFIIKADKNYKVEKEKKKDN</sequence>
<feature type="chain" id="PRO_5008100672" evidence="1">
    <location>
        <begin position="22"/>
        <end position="151"/>
    </location>
</feature>
<dbReference type="InterPro" id="IPR007029">
    <property type="entry name" value="YHS_dom"/>
</dbReference>
<dbReference type="Proteomes" id="UP000078459">
    <property type="component" value="Unassembled WGS sequence"/>
</dbReference>
<evidence type="ECO:0000256" key="1">
    <source>
        <dbReference type="SAM" id="SignalP"/>
    </source>
</evidence>
<feature type="domain" description="YHS" evidence="2">
    <location>
        <begin position="40"/>
        <end position="86"/>
    </location>
</feature>
<accession>A0A179DMP5</accession>
<dbReference type="AlphaFoldDB" id="A0A179DMP5"/>
<organism evidence="3 4">
    <name type="scientific">Pedobacter psychrophilus</name>
    <dbReference type="NCBI Taxonomy" id="1826909"/>
    <lineage>
        <taxon>Bacteria</taxon>
        <taxon>Pseudomonadati</taxon>
        <taxon>Bacteroidota</taxon>
        <taxon>Sphingobacteriia</taxon>
        <taxon>Sphingobacteriales</taxon>
        <taxon>Sphingobacteriaceae</taxon>
        <taxon>Pedobacter</taxon>
    </lineage>
</organism>
<dbReference type="STRING" id="1826909.A5893_02805"/>
<dbReference type="EMBL" id="LWHJ01000011">
    <property type="protein sequence ID" value="OAQ42062.1"/>
    <property type="molecule type" value="Genomic_DNA"/>
</dbReference>